<feature type="region of interest" description="Disordered" evidence="1">
    <location>
        <begin position="358"/>
        <end position="382"/>
    </location>
</feature>
<feature type="region of interest" description="Disordered" evidence="1">
    <location>
        <begin position="1"/>
        <end position="22"/>
    </location>
</feature>
<reference evidence="2" key="1">
    <citation type="submission" date="2023-10" db="EMBL/GenBank/DDBJ databases">
        <authorList>
            <person name="Chen Y."/>
            <person name="Shah S."/>
            <person name="Dougan E. K."/>
            <person name="Thang M."/>
            <person name="Chan C."/>
        </authorList>
    </citation>
    <scope>NUCLEOTIDE SEQUENCE [LARGE SCALE GENOMIC DNA]</scope>
</reference>
<dbReference type="Proteomes" id="UP001189429">
    <property type="component" value="Unassembled WGS sequence"/>
</dbReference>
<comment type="caution">
    <text evidence="2">The sequence shown here is derived from an EMBL/GenBank/DDBJ whole genome shotgun (WGS) entry which is preliminary data.</text>
</comment>
<evidence type="ECO:0000313" key="2">
    <source>
        <dbReference type="EMBL" id="CAK0842049.1"/>
    </source>
</evidence>
<proteinExistence type="predicted"/>
<keyword evidence="3" id="KW-1185">Reference proteome</keyword>
<evidence type="ECO:0000313" key="3">
    <source>
        <dbReference type="Proteomes" id="UP001189429"/>
    </source>
</evidence>
<name>A0ABN9TA92_9DINO</name>
<evidence type="ECO:0000256" key="1">
    <source>
        <dbReference type="SAM" id="MobiDB-lite"/>
    </source>
</evidence>
<dbReference type="EMBL" id="CAUYUJ010014504">
    <property type="protein sequence ID" value="CAK0842049.1"/>
    <property type="molecule type" value="Genomic_DNA"/>
</dbReference>
<gene>
    <name evidence="2" type="ORF">PCOR1329_LOCUS37092</name>
</gene>
<organism evidence="2 3">
    <name type="scientific">Prorocentrum cordatum</name>
    <dbReference type="NCBI Taxonomy" id="2364126"/>
    <lineage>
        <taxon>Eukaryota</taxon>
        <taxon>Sar</taxon>
        <taxon>Alveolata</taxon>
        <taxon>Dinophyceae</taxon>
        <taxon>Prorocentrales</taxon>
        <taxon>Prorocentraceae</taxon>
        <taxon>Prorocentrum</taxon>
    </lineage>
</organism>
<evidence type="ECO:0008006" key="4">
    <source>
        <dbReference type="Google" id="ProtNLM"/>
    </source>
</evidence>
<sequence>MAAAPRQPGQRPQGAAASRGPARAVAAWRLRRTGERSTRVVRRLSHGVVRTIALGALCAAAALMAAGRRPGGLGAAAPALAAAGSEPARLFAEDAAAPPPGLAAAGLGPRSEWRLCAAVEGRPCHCVGTAAFHSWTGDWAMVRHVNGSIPCTADAFGDDPRPHFAKLCSCRQGPGWPEKVAQGFNKTVARTLVPRVEIGAAGAGCSPEHDGEWTPCAVVSTRYDASLVPDRLLPRLPPEEQCDAALRKLDVCHRIAGPDRALRVLGVLPGVAEREQALSMLKANSVPICAVVFSPAVGPTWDGRAAVFCPTNPPSCLQESCECADEAHGLVDVNDGKEGAPACWACVPREVAEAEAARPAAAARPAPSAPAAAGSGPQMTPL</sequence>
<protein>
    <recommendedName>
        <fullName evidence="4">Alpha-1,6-mannosyl-glycoprotein 6-beta-N-acetylglucosaminyltransferase</fullName>
    </recommendedName>
</protein>
<accession>A0ABN9TA92</accession>